<sequence>MTRLFLPAAALLGVLIALMSFRFAALGLVPAFPQMIVHIEASRLAFLAHVSAAPVALGLAAFQLMPRLRARRPALHRWSGRIYGVAVFVGGAGALAMAPGANGGPVASLGFGLLGLLWITTTAIGIANVRAGNVRAHRRWMIRSFALTFAAVTLRLGLFPMMAAGMTYVEAIVWLAWLSWLPNLVVAELWLRRTPRPAAVPA</sequence>
<organism evidence="2 3">
    <name type="scientific">Maritimibacter harenae</name>
    <dbReference type="NCBI Taxonomy" id="2606218"/>
    <lineage>
        <taxon>Bacteria</taxon>
        <taxon>Pseudomonadati</taxon>
        <taxon>Pseudomonadota</taxon>
        <taxon>Alphaproteobacteria</taxon>
        <taxon>Rhodobacterales</taxon>
        <taxon>Roseobacteraceae</taxon>
        <taxon>Maritimibacter</taxon>
    </lineage>
</organism>
<dbReference type="RefSeq" id="WP_161352306.1">
    <property type="nucleotide sequence ID" value="NZ_WTUX01000017.1"/>
</dbReference>
<feature type="transmembrane region" description="Helical" evidence="1">
    <location>
        <begin position="82"/>
        <end position="101"/>
    </location>
</feature>
<reference evidence="2 3" key="1">
    <citation type="submission" date="2019-12" db="EMBL/GenBank/DDBJ databases">
        <title>Maritimibacter sp. nov. sp. isolated from sea sand.</title>
        <authorList>
            <person name="Kim J."/>
            <person name="Jeong S.E."/>
            <person name="Jung H.S."/>
            <person name="Jeon C.O."/>
        </authorList>
    </citation>
    <scope>NUCLEOTIDE SEQUENCE [LARGE SCALE GENOMIC DNA]</scope>
    <source>
        <strain evidence="2 3">DP07</strain>
    </source>
</reference>
<dbReference type="EMBL" id="WTUX01000017">
    <property type="protein sequence ID" value="MZR14192.1"/>
    <property type="molecule type" value="Genomic_DNA"/>
</dbReference>
<keyword evidence="3" id="KW-1185">Reference proteome</keyword>
<dbReference type="Proteomes" id="UP000467322">
    <property type="component" value="Unassembled WGS sequence"/>
</dbReference>
<evidence type="ECO:0000313" key="3">
    <source>
        <dbReference type="Proteomes" id="UP000467322"/>
    </source>
</evidence>
<comment type="caution">
    <text evidence="2">The sequence shown here is derived from an EMBL/GenBank/DDBJ whole genome shotgun (WGS) entry which is preliminary data.</text>
</comment>
<dbReference type="AlphaFoldDB" id="A0A845M4P7"/>
<accession>A0A845M4P7</accession>
<proteinExistence type="predicted"/>
<feature type="transmembrane region" description="Helical" evidence="1">
    <location>
        <begin position="171"/>
        <end position="191"/>
    </location>
</feature>
<feature type="transmembrane region" description="Helical" evidence="1">
    <location>
        <begin position="43"/>
        <end position="62"/>
    </location>
</feature>
<evidence type="ECO:0000256" key="1">
    <source>
        <dbReference type="SAM" id="Phobius"/>
    </source>
</evidence>
<feature type="transmembrane region" description="Helical" evidence="1">
    <location>
        <begin position="140"/>
        <end position="159"/>
    </location>
</feature>
<name>A0A845M4P7_9RHOB</name>
<keyword evidence="1" id="KW-1133">Transmembrane helix</keyword>
<evidence type="ECO:0000313" key="2">
    <source>
        <dbReference type="EMBL" id="MZR14192.1"/>
    </source>
</evidence>
<gene>
    <name evidence="2" type="ORF">GQE99_14305</name>
</gene>
<feature type="transmembrane region" description="Helical" evidence="1">
    <location>
        <begin position="107"/>
        <end position="128"/>
    </location>
</feature>
<protein>
    <submittedName>
        <fullName evidence="2">DUF2306 domain-containing protein</fullName>
    </submittedName>
</protein>
<keyword evidence="1" id="KW-0812">Transmembrane</keyword>
<keyword evidence="1" id="KW-0472">Membrane</keyword>
<dbReference type="Pfam" id="PF10067">
    <property type="entry name" value="DUF2306"/>
    <property type="match status" value="1"/>
</dbReference>
<dbReference type="InterPro" id="IPR018750">
    <property type="entry name" value="DUF2306_membrane"/>
</dbReference>